<reference evidence="7" key="1">
    <citation type="submission" date="2019-04" db="EMBL/GenBank/DDBJ databases">
        <title>Sequencing of skin fungus with MAO and IRED activity.</title>
        <authorList>
            <person name="Marsaioli A.J."/>
            <person name="Bonatto J.M.C."/>
            <person name="Reis Junior O."/>
        </authorList>
    </citation>
    <scope>NUCLEOTIDE SEQUENCE</scope>
    <source>
        <strain evidence="7">30M1</strain>
    </source>
</reference>
<feature type="region of interest" description="Disordered" evidence="5">
    <location>
        <begin position="1"/>
        <end position="27"/>
    </location>
</feature>
<feature type="compositionally biased region" description="Basic and acidic residues" evidence="5">
    <location>
        <begin position="350"/>
        <end position="370"/>
    </location>
</feature>
<sequence length="398" mass="44325">MRRPVASSVLPSPRHQGSTALLPRPGFVQPQQRVPDPRRFSLHQAHLRSPVLQTSSLSPAKNYFWQGFMGKPRRVLHANIAIEELTFHLHAKELAAIAKALPTPPGAAECRTIDEERKMIRLRCIKWPSNDGPQAHEWAIAPSSWIPHAYFTFNNAPLQLRKKVHHGKDLPVDLTGLVREGLNVLQVSVMSNAKDTTHVDYLLAIEYLGVLSDAKIKQHCHEQAVSADKTISDIKRKLSSSAASDDDDIVMVDSTLTINLRDPFTASKICDTPVRGKACLHNECFDLDTFLESRPMKGDVTSADHWRCPICKADARPDTLVVDEFLVGVREELAKRDLLETRAIIVDKDGQWKPKPEERDPNGVQDRDTPEPTPTARSSTVLQAAVPSAVEVIDLDSD</sequence>
<feature type="domain" description="SP-RING-type" evidence="6">
    <location>
        <begin position="245"/>
        <end position="335"/>
    </location>
</feature>
<evidence type="ECO:0000256" key="1">
    <source>
        <dbReference type="ARBA" id="ARBA00022723"/>
    </source>
</evidence>
<dbReference type="GO" id="GO:0061665">
    <property type="term" value="F:SUMO ligase activity"/>
    <property type="evidence" value="ECO:0007669"/>
    <property type="project" value="TreeGrafter"/>
</dbReference>
<dbReference type="InterPro" id="IPR004181">
    <property type="entry name" value="Znf_MIZ"/>
</dbReference>
<dbReference type="OrthoDB" id="27975at2759"/>
<dbReference type="Gene3D" id="3.30.40.10">
    <property type="entry name" value="Zinc/RING finger domain, C3HC4 (zinc finger)"/>
    <property type="match status" value="1"/>
</dbReference>
<evidence type="ECO:0000313" key="7">
    <source>
        <dbReference type="EMBL" id="KAF3002656.1"/>
    </source>
</evidence>
<evidence type="ECO:0000313" key="8">
    <source>
        <dbReference type="Proteomes" id="UP000801428"/>
    </source>
</evidence>
<dbReference type="Pfam" id="PF02891">
    <property type="entry name" value="zf-MIZ"/>
    <property type="match status" value="1"/>
</dbReference>
<feature type="region of interest" description="Disordered" evidence="5">
    <location>
        <begin position="350"/>
        <end position="383"/>
    </location>
</feature>
<dbReference type="PROSITE" id="PS51044">
    <property type="entry name" value="ZF_SP_RING"/>
    <property type="match status" value="1"/>
</dbReference>
<dbReference type="EMBL" id="SWKU01000011">
    <property type="protein sequence ID" value="KAF3002656.1"/>
    <property type="molecule type" value="Genomic_DNA"/>
</dbReference>
<gene>
    <name evidence="7" type="ORF">E8E13_009469</name>
</gene>
<evidence type="ECO:0000256" key="4">
    <source>
        <dbReference type="PROSITE-ProRule" id="PRU00452"/>
    </source>
</evidence>
<organism evidence="7 8">
    <name type="scientific">Curvularia kusanoi</name>
    <name type="common">Cochliobolus kusanoi</name>
    <dbReference type="NCBI Taxonomy" id="90978"/>
    <lineage>
        <taxon>Eukaryota</taxon>
        <taxon>Fungi</taxon>
        <taxon>Dikarya</taxon>
        <taxon>Ascomycota</taxon>
        <taxon>Pezizomycotina</taxon>
        <taxon>Dothideomycetes</taxon>
        <taxon>Pleosporomycetidae</taxon>
        <taxon>Pleosporales</taxon>
        <taxon>Pleosporineae</taxon>
        <taxon>Pleosporaceae</taxon>
        <taxon>Curvularia</taxon>
    </lineage>
</organism>
<keyword evidence="1" id="KW-0479">Metal-binding</keyword>
<dbReference type="GO" id="GO:0016925">
    <property type="term" value="P:protein sumoylation"/>
    <property type="evidence" value="ECO:0007669"/>
    <property type="project" value="TreeGrafter"/>
</dbReference>
<name>A0A9P4TEM5_CURKU</name>
<dbReference type="InterPro" id="IPR013083">
    <property type="entry name" value="Znf_RING/FYVE/PHD"/>
</dbReference>
<keyword evidence="2 4" id="KW-0863">Zinc-finger</keyword>
<evidence type="ECO:0000256" key="2">
    <source>
        <dbReference type="ARBA" id="ARBA00022771"/>
    </source>
</evidence>
<accession>A0A9P4TEM5</accession>
<comment type="caution">
    <text evidence="7">The sequence shown here is derived from an EMBL/GenBank/DDBJ whole genome shotgun (WGS) entry which is preliminary data.</text>
</comment>
<keyword evidence="8" id="KW-1185">Reference proteome</keyword>
<evidence type="ECO:0000256" key="3">
    <source>
        <dbReference type="ARBA" id="ARBA00022833"/>
    </source>
</evidence>
<dbReference type="AlphaFoldDB" id="A0A9P4TEM5"/>
<protein>
    <recommendedName>
        <fullName evidence="6">SP-RING-type domain-containing protein</fullName>
    </recommendedName>
</protein>
<evidence type="ECO:0000256" key="5">
    <source>
        <dbReference type="SAM" id="MobiDB-lite"/>
    </source>
</evidence>
<proteinExistence type="predicted"/>
<evidence type="ECO:0000259" key="6">
    <source>
        <dbReference type="PROSITE" id="PS51044"/>
    </source>
</evidence>
<dbReference type="GO" id="GO:0008270">
    <property type="term" value="F:zinc ion binding"/>
    <property type="evidence" value="ECO:0007669"/>
    <property type="project" value="UniProtKB-KW"/>
</dbReference>
<keyword evidence="3" id="KW-0862">Zinc</keyword>
<dbReference type="Proteomes" id="UP000801428">
    <property type="component" value="Unassembled WGS sequence"/>
</dbReference>
<dbReference type="GO" id="GO:0000785">
    <property type="term" value="C:chromatin"/>
    <property type="evidence" value="ECO:0007669"/>
    <property type="project" value="TreeGrafter"/>
</dbReference>
<dbReference type="PANTHER" id="PTHR10782">
    <property type="entry name" value="ZINC FINGER MIZ DOMAIN-CONTAINING PROTEIN"/>
    <property type="match status" value="1"/>
</dbReference>
<dbReference type="PANTHER" id="PTHR10782:SF4">
    <property type="entry name" value="TONALLI, ISOFORM E"/>
    <property type="match status" value="1"/>
</dbReference>